<sequence>MANNENYGSWHADNEFQPQEGQSGVVNVGQTERLFSTAMGAFLLSSGLGNLFRHPVNGLLKTAIGGLLLYRGASGHCPVYSAIGKQAGVERTDAINIRTNLIVNKPKDEVYRFWRKLENLPLFMKHLASVTEIDEKHSHWEATIPGGIGKIKWNAEIVKEEEGYMIGWQSIPNATISNAGKVVFHDALGGQGTELEVIISYHAPAGELGAGLAKALNPVFERMIRQDVMNFKEYIETKHNPNAGGSSNTATSGGSNATGSHTAGGTGSQMGSGAAYGNTPQDSQPAASRSNSEGSPSMHAGNQGGGTTDNPGYQAH</sequence>
<dbReference type="InterPro" id="IPR023393">
    <property type="entry name" value="START-like_dom_sf"/>
</dbReference>
<dbReference type="CDD" id="cd07817">
    <property type="entry name" value="SRPBCC_8"/>
    <property type="match status" value="1"/>
</dbReference>
<organism evidence="5 6">
    <name type="scientific">Flaviaesturariibacter aridisoli</name>
    <dbReference type="NCBI Taxonomy" id="2545761"/>
    <lineage>
        <taxon>Bacteria</taxon>
        <taxon>Pseudomonadati</taxon>
        <taxon>Bacteroidota</taxon>
        <taxon>Chitinophagia</taxon>
        <taxon>Chitinophagales</taxon>
        <taxon>Chitinophagaceae</taxon>
        <taxon>Flaviaestuariibacter</taxon>
    </lineage>
</organism>
<dbReference type="InterPro" id="IPR005031">
    <property type="entry name" value="COQ10_START"/>
</dbReference>
<dbReference type="OrthoDB" id="9797595at2"/>
<dbReference type="EMBL" id="SKFH01000009">
    <property type="protein sequence ID" value="TCZ72930.1"/>
    <property type="molecule type" value="Genomic_DNA"/>
</dbReference>
<dbReference type="Pfam" id="PF11127">
    <property type="entry name" value="YgaP-like_TM"/>
    <property type="match status" value="1"/>
</dbReference>
<comment type="caution">
    <text evidence="5">The sequence shown here is derived from an EMBL/GenBank/DDBJ whole genome shotgun (WGS) entry which is preliminary data.</text>
</comment>
<dbReference type="Gene3D" id="3.30.530.20">
    <property type="match status" value="1"/>
</dbReference>
<proteinExistence type="inferred from homology"/>
<feature type="region of interest" description="Disordered" evidence="2">
    <location>
        <begin position="238"/>
        <end position="316"/>
    </location>
</feature>
<protein>
    <submittedName>
        <fullName evidence="5">DUF2892 domain-containing protein</fullName>
    </submittedName>
</protein>
<feature type="compositionally biased region" description="Low complexity" evidence="2">
    <location>
        <begin position="242"/>
        <end position="261"/>
    </location>
</feature>
<evidence type="ECO:0000256" key="1">
    <source>
        <dbReference type="ARBA" id="ARBA00008918"/>
    </source>
</evidence>
<gene>
    <name evidence="5" type="ORF">E0486_07650</name>
</gene>
<dbReference type="PANTHER" id="PTHR33824:SF7">
    <property type="entry name" value="POLYKETIDE CYCLASE_DEHYDRASE AND LIPID TRANSPORT SUPERFAMILY PROTEIN"/>
    <property type="match status" value="1"/>
</dbReference>
<dbReference type="InterPro" id="IPR047137">
    <property type="entry name" value="ORF3"/>
</dbReference>
<evidence type="ECO:0000259" key="4">
    <source>
        <dbReference type="Pfam" id="PF11127"/>
    </source>
</evidence>
<feature type="domain" description="Coenzyme Q-binding protein COQ10 START" evidence="3">
    <location>
        <begin position="103"/>
        <end position="231"/>
    </location>
</feature>
<keyword evidence="6" id="KW-1185">Reference proteome</keyword>
<dbReference type="Proteomes" id="UP000295164">
    <property type="component" value="Unassembled WGS sequence"/>
</dbReference>
<dbReference type="SUPFAM" id="SSF55961">
    <property type="entry name" value="Bet v1-like"/>
    <property type="match status" value="1"/>
</dbReference>
<dbReference type="Pfam" id="PF03364">
    <property type="entry name" value="Polyketide_cyc"/>
    <property type="match status" value="1"/>
</dbReference>
<feature type="compositionally biased region" description="Polar residues" evidence="2">
    <location>
        <begin position="278"/>
        <end position="295"/>
    </location>
</feature>
<feature type="domain" description="Inner membrane protein YgaP-like transmembrane" evidence="4">
    <location>
        <begin position="26"/>
        <end position="86"/>
    </location>
</feature>
<reference evidence="5 6" key="1">
    <citation type="submission" date="2019-03" db="EMBL/GenBank/DDBJ databases">
        <authorList>
            <person name="Kim M.K.M."/>
        </authorList>
    </citation>
    <scope>NUCLEOTIDE SEQUENCE [LARGE SCALE GENOMIC DNA]</scope>
    <source>
        <strain evidence="5 6">17J68-15</strain>
    </source>
</reference>
<dbReference type="RefSeq" id="WP_131851565.1">
    <property type="nucleotide sequence ID" value="NZ_SKFH01000009.1"/>
</dbReference>
<dbReference type="PANTHER" id="PTHR33824">
    <property type="entry name" value="POLYKETIDE CYCLASE/DEHYDRASE AND LIPID TRANSPORT SUPERFAMILY PROTEIN"/>
    <property type="match status" value="1"/>
</dbReference>
<evidence type="ECO:0000313" key="5">
    <source>
        <dbReference type="EMBL" id="TCZ72930.1"/>
    </source>
</evidence>
<evidence type="ECO:0000256" key="2">
    <source>
        <dbReference type="SAM" id="MobiDB-lite"/>
    </source>
</evidence>
<evidence type="ECO:0000313" key="6">
    <source>
        <dbReference type="Proteomes" id="UP000295164"/>
    </source>
</evidence>
<evidence type="ECO:0000259" key="3">
    <source>
        <dbReference type="Pfam" id="PF03364"/>
    </source>
</evidence>
<accession>A0A4R4E2T6</accession>
<comment type="similarity">
    <text evidence="1">Belongs to the ribosome association toxin RatA family.</text>
</comment>
<dbReference type="InterPro" id="IPR021309">
    <property type="entry name" value="YgaP-like_TM"/>
</dbReference>
<feature type="region of interest" description="Disordered" evidence="2">
    <location>
        <begin position="1"/>
        <end position="21"/>
    </location>
</feature>
<name>A0A4R4E2T6_9BACT</name>
<dbReference type="AlphaFoldDB" id="A0A4R4E2T6"/>